<dbReference type="AlphaFoldDB" id="A0A267DFQ7"/>
<feature type="non-terminal residue" evidence="3">
    <location>
        <position position="1"/>
    </location>
</feature>
<name>A0A267DFQ7_9PLAT</name>
<dbReference type="InterPro" id="IPR011047">
    <property type="entry name" value="Quinoprotein_ADH-like_sf"/>
</dbReference>
<feature type="compositionally biased region" description="Low complexity" evidence="2">
    <location>
        <begin position="374"/>
        <end position="388"/>
    </location>
</feature>
<keyword evidence="1" id="KW-0175">Coiled coil</keyword>
<feature type="region of interest" description="Disordered" evidence="2">
    <location>
        <begin position="504"/>
        <end position="745"/>
    </location>
</feature>
<dbReference type="InterPro" id="IPR051425">
    <property type="entry name" value="Formin_Homology"/>
</dbReference>
<dbReference type="PANTHER" id="PTHR45725">
    <property type="entry name" value="FORMIN HOMOLOGY 2 FAMILY MEMBER"/>
    <property type="match status" value="1"/>
</dbReference>
<feature type="region of interest" description="Disordered" evidence="2">
    <location>
        <begin position="261"/>
        <end position="280"/>
    </location>
</feature>
<dbReference type="SUPFAM" id="SSF50998">
    <property type="entry name" value="Quinoprotein alcohol dehydrogenase-like"/>
    <property type="match status" value="1"/>
</dbReference>
<feature type="compositionally biased region" description="Acidic residues" evidence="2">
    <location>
        <begin position="532"/>
        <end position="551"/>
    </location>
</feature>
<dbReference type="Proteomes" id="UP000215902">
    <property type="component" value="Unassembled WGS sequence"/>
</dbReference>
<feature type="compositionally biased region" description="Polar residues" evidence="2">
    <location>
        <begin position="794"/>
        <end position="809"/>
    </location>
</feature>
<reference evidence="3 4" key="1">
    <citation type="submission" date="2017-06" db="EMBL/GenBank/DDBJ databases">
        <title>A platform for efficient transgenesis in Macrostomum lignano, a flatworm model organism for stem cell research.</title>
        <authorList>
            <person name="Berezikov E."/>
        </authorList>
    </citation>
    <scope>NUCLEOTIDE SEQUENCE [LARGE SCALE GENOMIC DNA]</scope>
    <source>
        <strain evidence="3">DV1</strain>
        <tissue evidence="3">Whole organism</tissue>
    </source>
</reference>
<organism evidence="3 4">
    <name type="scientific">Macrostomum lignano</name>
    <dbReference type="NCBI Taxonomy" id="282301"/>
    <lineage>
        <taxon>Eukaryota</taxon>
        <taxon>Metazoa</taxon>
        <taxon>Spiralia</taxon>
        <taxon>Lophotrochozoa</taxon>
        <taxon>Platyhelminthes</taxon>
        <taxon>Rhabditophora</taxon>
        <taxon>Macrostomorpha</taxon>
        <taxon>Macrostomida</taxon>
        <taxon>Macrostomidae</taxon>
        <taxon>Macrostomum</taxon>
    </lineage>
</organism>
<evidence type="ECO:0000256" key="2">
    <source>
        <dbReference type="SAM" id="MobiDB-lite"/>
    </source>
</evidence>
<feature type="region of interest" description="Disordered" evidence="2">
    <location>
        <begin position="178"/>
        <end position="215"/>
    </location>
</feature>
<proteinExistence type="predicted"/>
<feature type="compositionally biased region" description="Pro residues" evidence="2">
    <location>
        <begin position="339"/>
        <end position="353"/>
    </location>
</feature>
<dbReference type="EMBL" id="NIVC01004467">
    <property type="protein sequence ID" value="PAA47399.1"/>
    <property type="molecule type" value="Genomic_DNA"/>
</dbReference>
<gene>
    <name evidence="3" type="ORF">BOX15_Mlig004471g2</name>
</gene>
<feature type="compositionally biased region" description="Pro residues" evidence="2">
    <location>
        <begin position="631"/>
        <end position="644"/>
    </location>
</feature>
<feature type="compositionally biased region" description="Gly residues" evidence="2">
    <location>
        <begin position="118"/>
        <end position="144"/>
    </location>
</feature>
<dbReference type="STRING" id="282301.A0A267DFQ7"/>
<dbReference type="InterPro" id="IPR015943">
    <property type="entry name" value="WD40/YVTN_repeat-like_dom_sf"/>
</dbReference>
<feature type="region of interest" description="Disordered" evidence="2">
    <location>
        <begin position="309"/>
        <end position="393"/>
    </location>
</feature>
<feature type="coiled-coil region" evidence="1">
    <location>
        <begin position="414"/>
        <end position="448"/>
    </location>
</feature>
<accession>A0A267DFQ7</accession>
<evidence type="ECO:0000313" key="3">
    <source>
        <dbReference type="EMBL" id="PAA47399.1"/>
    </source>
</evidence>
<feature type="compositionally biased region" description="Low complexity" evidence="2">
    <location>
        <begin position="261"/>
        <end position="277"/>
    </location>
</feature>
<feature type="region of interest" description="Disordered" evidence="2">
    <location>
        <begin position="75"/>
        <end position="147"/>
    </location>
</feature>
<dbReference type="Gene3D" id="2.130.10.10">
    <property type="entry name" value="YVTN repeat-like/Quinoprotein amine dehydrogenase"/>
    <property type="match status" value="1"/>
</dbReference>
<feature type="compositionally biased region" description="Polar residues" evidence="2">
    <location>
        <begin position="579"/>
        <end position="595"/>
    </location>
</feature>
<feature type="region of interest" description="Disordered" evidence="2">
    <location>
        <begin position="757"/>
        <end position="809"/>
    </location>
</feature>
<comment type="caution">
    <text evidence="3">The sequence shown here is derived from an EMBL/GenBank/DDBJ whole genome shotgun (WGS) entry which is preliminary data.</text>
</comment>
<evidence type="ECO:0000256" key="1">
    <source>
        <dbReference type="SAM" id="Coils"/>
    </source>
</evidence>
<dbReference type="PANTHER" id="PTHR45725:SF18">
    <property type="entry name" value="ORC1-LIKE AAA ATPASE DOMAIN-CONTAINING PROTEIN"/>
    <property type="match status" value="1"/>
</dbReference>
<evidence type="ECO:0000313" key="4">
    <source>
        <dbReference type="Proteomes" id="UP000215902"/>
    </source>
</evidence>
<feature type="compositionally biased region" description="Low complexity" evidence="2">
    <location>
        <begin position="691"/>
        <end position="718"/>
    </location>
</feature>
<feature type="compositionally biased region" description="Polar residues" evidence="2">
    <location>
        <begin position="603"/>
        <end position="626"/>
    </location>
</feature>
<feature type="compositionally biased region" description="Basic and acidic residues" evidence="2">
    <location>
        <begin position="194"/>
        <end position="209"/>
    </location>
</feature>
<sequence length="1186" mass="125065">KQHQRLARQMSASDSDSSSMLLGAAAASLFQHGQPSPQPQQCFVCRMRFTYSGFLAHLQSDTHRENLDREHRLRRTDWSEGSGSGASSFKRPDPSELRLSPRLLADSDDSRFGRHSGKGGGSGSRGAGSRGGQQVGHSGGSGGGDRVRRLLSRDADRHRRTEALLAETASKIRQFRQERQAATTAGLGSAAPDTRPEQRRQDRRHRPEPVGDAADAAAAAAAAADSGASTCRTFGSAASATSSLLTPTSAAAAAAAAAASTGSSTSAATSTAATTTTVTPLETVRSEFETQQPSQQRSLTKLLRDAAVLTDSPPTPSAPPSSRRSDSATQFPTPRDEQPPPPQPPPPQPPPQFSPQRHTKAPVVAFEAPVEDGSSAAAASPTSVVSSARRSRQVERMQAALELSLQEDELEAGIEEVDGRIGSLLEQIEQLRAAIEAEEGIKQQLVEKKGALTQRRVAILKESFQIPEDAVLAQFADLSPRPSQYSPFQPPCDSTPRRRHQLVVDDEPDNLNEVANTPRQPPRLLDGVEVIEAYDEEIEKDVDNDNDDDDNDKSGAVTTADEDEGNSTDTVRHQLVQKVLQSDQLAKQQQPQSVDSPRDAELINSTLSRLLLPQSGQPSSRRQPNGFQEAPPRPQLPSPPPPPAEVLSDVLSSRSRRSDPQAVPRPASAAAVTTAAVFPGNRQQQAEEADATAAADASSTNASSASSDAGTARAASAAAGGGGSFRRAASETQLLRSRPRRQDPEFAAALREYLHASSSSDVDLDETGGAKRAAEQRPQPLQPLESAKPPSRPGQLSTARSLDSSSTAKSFRSGAAGAAEASSSASSVPGLVFPGRISAADDAADSDAPAGAILCAAVQQGYLFTSVADGAVRRYSLRTHRCLTVYREPGTGAEASAWLLLTSTAEPLLFFAEATALVGHDVRTGARMRLRQLESAPTAACLRWGSVYAGCEDGRVVKYDVAADSVRTIIDSVDEADGGAVVSLEAALQQPGGRRVLLRGCRATPDLLVADERTGKLLARLAPCRSSGVALDDGPALAIRVAPGGDVAFVVNRRRLLAHRISFGESEATPTPIWELPAVGQAEFTCLHLGLRCDWLFAGQSDGSVLCFCLDQQQQPQAFPDVPTVRLTPSTSGSAVTTIAFYDVGRHVVSGDASGCLVISDSLPVPLPAPPADSSSKVPTLSLGLV</sequence>
<protein>
    <submittedName>
        <fullName evidence="3">Uncharacterized protein</fullName>
    </submittedName>
</protein>
<keyword evidence="4" id="KW-1185">Reference proteome</keyword>
<feature type="compositionally biased region" description="Low complexity" evidence="2">
    <location>
        <begin position="662"/>
        <end position="677"/>
    </location>
</feature>